<evidence type="ECO:0000313" key="2">
    <source>
        <dbReference type="EMBL" id="MET7028412.1"/>
    </source>
</evidence>
<keyword evidence="3" id="KW-1185">Reference proteome</keyword>
<organism evidence="2 3">
    <name type="scientific">Sediminicola luteus</name>
    <dbReference type="NCBI Taxonomy" id="319238"/>
    <lineage>
        <taxon>Bacteria</taxon>
        <taxon>Pseudomonadati</taxon>
        <taxon>Bacteroidota</taxon>
        <taxon>Flavobacteriia</taxon>
        <taxon>Flavobacteriales</taxon>
        <taxon>Flavobacteriaceae</taxon>
        <taxon>Sediminicola</taxon>
    </lineage>
</organism>
<gene>
    <name evidence="2" type="ORF">ABXZ32_03345</name>
</gene>
<dbReference type="RefSeq" id="WP_354617244.1">
    <property type="nucleotide sequence ID" value="NZ_JBEWYP010000001.1"/>
</dbReference>
<proteinExistence type="predicted"/>
<dbReference type="EMBL" id="JBEWYP010000001">
    <property type="protein sequence ID" value="MET7028412.1"/>
    <property type="molecule type" value="Genomic_DNA"/>
</dbReference>
<feature type="signal peptide" evidence="1">
    <location>
        <begin position="1"/>
        <end position="20"/>
    </location>
</feature>
<evidence type="ECO:0000256" key="1">
    <source>
        <dbReference type="SAM" id="SignalP"/>
    </source>
</evidence>
<keyword evidence="1" id="KW-0732">Signal</keyword>
<protein>
    <submittedName>
        <fullName evidence="2">Uncharacterized protein</fullName>
    </submittedName>
</protein>
<comment type="caution">
    <text evidence="2">The sequence shown here is derived from an EMBL/GenBank/DDBJ whole genome shotgun (WGS) entry which is preliminary data.</text>
</comment>
<dbReference type="Proteomes" id="UP001549773">
    <property type="component" value="Unassembled WGS sequence"/>
</dbReference>
<feature type="chain" id="PRO_5046239473" evidence="1">
    <location>
        <begin position="21"/>
        <end position="243"/>
    </location>
</feature>
<name>A0ABV2TU37_9FLAO</name>
<evidence type="ECO:0000313" key="3">
    <source>
        <dbReference type="Proteomes" id="UP001549773"/>
    </source>
</evidence>
<accession>A0ABV2TU37</accession>
<reference evidence="2 3" key="1">
    <citation type="submission" date="2024-07" db="EMBL/GenBank/DDBJ databases">
        <title>The genome sequence of type strain Sediminicola luteus GDMCC 1.2596T.</title>
        <authorList>
            <person name="Liu Y."/>
        </authorList>
    </citation>
    <scope>NUCLEOTIDE SEQUENCE [LARGE SCALE GENOMIC DNA]</scope>
    <source>
        <strain evidence="2 3">GDMCC 1.2596</strain>
    </source>
</reference>
<sequence length="243" mass="28132">MMRTILLPLAFLFFYTGSYAQGATSAKLDNFTGNGYAGAAFSAMRKKLNSPSDLETVGSVYIDERFVPCKVFYNDEMIGNFYYRHNAFNDEVEIKDTQFGEQPESSLATIKELRLVDELDNKELALKAYKNKKDVVRNGYLYKLNEGDKYDLFFKNSVKFTEGTNPVNSMVRATPNKFSHFTEYYFMKDGDKLAHYIGKKKSEFLRAFEKGKRDSIANYIKEEKINLKKEEDLMKVFNYLNSI</sequence>